<proteinExistence type="predicted"/>
<evidence type="ECO:0000313" key="1">
    <source>
        <dbReference type="EMBL" id="MBL0418811.1"/>
    </source>
</evidence>
<sequence>MSPDQMNEVLAAHLGLSRLEPGDQGFSMPMEDGTPMELHLDAEREWLLLLAPIGDYPTGGTHGSYLGGLAGNLASARSGLPALVFDAANTTITARTVLWLPPLATGQLPELLTAFAASCRELRMHMQAALAEI</sequence>
<reference evidence="1" key="1">
    <citation type="submission" date="2021-01" db="EMBL/GenBank/DDBJ databases">
        <title>Ramlibacter sp. strain AW1 16S ribosomal RNA gene Genome sequencing and assembly.</title>
        <authorList>
            <person name="Kang M."/>
        </authorList>
    </citation>
    <scope>NUCLEOTIDE SEQUENCE</scope>
    <source>
        <strain evidence="1">AW1</strain>
    </source>
</reference>
<accession>A0A936ZMC4</accession>
<evidence type="ECO:0000313" key="2">
    <source>
        <dbReference type="Proteomes" id="UP000613011"/>
    </source>
</evidence>
<dbReference type="RefSeq" id="WP_201681890.1">
    <property type="nucleotide sequence ID" value="NZ_JAEQNA010000001.1"/>
</dbReference>
<comment type="caution">
    <text evidence="1">The sequence shown here is derived from an EMBL/GenBank/DDBJ whole genome shotgun (WGS) entry which is preliminary data.</text>
</comment>
<dbReference type="Proteomes" id="UP000613011">
    <property type="component" value="Unassembled WGS sequence"/>
</dbReference>
<dbReference type="AlphaFoldDB" id="A0A936ZMC4"/>
<dbReference type="Gene3D" id="3.30.1460.10">
    <property type="match status" value="1"/>
</dbReference>
<name>A0A936ZMC4_9BURK</name>
<dbReference type="Pfam" id="PF05932">
    <property type="entry name" value="CesT"/>
    <property type="match status" value="1"/>
</dbReference>
<dbReference type="CDD" id="cd16364">
    <property type="entry name" value="T3SC_I-like"/>
    <property type="match status" value="1"/>
</dbReference>
<dbReference type="EMBL" id="JAEQNA010000001">
    <property type="protein sequence ID" value="MBL0418811.1"/>
    <property type="molecule type" value="Genomic_DNA"/>
</dbReference>
<dbReference type="SUPFAM" id="SSF69635">
    <property type="entry name" value="Type III secretory system chaperone-like"/>
    <property type="match status" value="1"/>
</dbReference>
<dbReference type="InterPro" id="IPR010261">
    <property type="entry name" value="Tir_chaperone"/>
</dbReference>
<keyword evidence="2" id="KW-1185">Reference proteome</keyword>
<dbReference type="GO" id="GO:0030254">
    <property type="term" value="P:protein secretion by the type III secretion system"/>
    <property type="evidence" value="ECO:0007669"/>
    <property type="project" value="InterPro"/>
</dbReference>
<organism evidence="1 2">
    <name type="scientific">Ramlibacter aurantiacus</name>
    <dbReference type="NCBI Taxonomy" id="2801330"/>
    <lineage>
        <taxon>Bacteria</taxon>
        <taxon>Pseudomonadati</taxon>
        <taxon>Pseudomonadota</taxon>
        <taxon>Betaproteobacteria</taxon>
        <taxon>Burkholderiales</taxon>
        <taxon>Comamonadaceae</taxon>
        <taxon>Ramlibacter</taxon>
    </lineage>
</organism>
<gene>
    <name evidence="1" type="ORF">JI739_00490</name>
</gene>
<protein>
    <submittedName>
        <fullName evidence="1">Type III secretion system chaperone</fullName>
    </submittedName>
</protein>